<evidence type="ECO:0000313" key="1">
    <source>
        <dbReference type="EMBL" id="MCI22488.1"/>
    </source>
</evidence>
<keyword evidence="2" id="KW-1185">Reference proteome</keyword>
<protein>
    <submittedName>
        <fullName evidence="1">Uncharacterized protein</fullName>
    </submittedName>
</protein>
<dbReference type="AlphaFoldDB" id="A0A392QEA8"/>
<reference evidence="1 2" key="1">
    <citation type="journal article" date="2018" name="Front. Plant Sci.">
        <title>Red Clover (Trifolium pratense) and Zigzag Clover (T. medium) - A Picture of Genomic Similarities and Differences.</title>
        <authorList>
            <person name="Dluhosova J."/>
            <person name="Istvanek J."/>
            <person name="Nedelnik J."/>
            <person name="Repkova J."/>
        </authorList>
    </citation>
    <scope>NUCLEOTIDE SEQUENCE [LARGE SCALE GENOMIC DNA]</scope>
    <source>
        <strain evidence="2">cv. 10/8</strain>
        <tissue evidence="1">Leaf</tissue>
    </source>
</reference>
<evidence type="ECO:0000313" key="2">
    <source>
        <dbReference type="Proteomes" id="UP000265520"/>
    </source>
</evidence>
<proteinExistence type="predicted"/>
<comment type="caution">
    <text evidence="1">The sequence shown here is derived from an EMBL/GenBank/DDBJ whole genome shotgun (WGS) entry which is preliminary data.</text>
</comment>
<dbReference type="EMBL" id="LXQA010130759">
    <property type="protein sequence ID" value="MCI22488.1"/>
    <property type="molecule type" value="Genomic_DNA"/>
</dbReference>
<name>A0A392QEA8_9FABA</name>
<accession>A0A392QEA8</accession>
<sequence>MHQQSPSRRTSAISLAGVHNSHYIHHRTPPSSVSSITGRPRLRSVFLSAIFTGAVLLHCNNVDLASSTWI</sequence>
<organism evidence="1 2">
    <name type="scientific">Trifolium medium</name>
    <dbReference type="NCBI Taxonomy" id="97028"/>
    <lineage>
        <taxon>Eukaryota</taxon>
        <taxon>Viridiplantae</taxon>
        <taxon>Streptophyta</taxon>
        <taxon>Embryophyta</taxon>
        <taxon>Tracheophyta</taxon>
        <taxon>Spermatophyta</taxon>
        <taxon>Magnoliopsida</taxon>
        <taxon>eudicotyledons</taxon>
        <taxon>Gunneridae</taxon>
        <taxon>Pentapetalae</taxon>
        <taxon>rosids</taxon>
        <taxon>fabids</taxon>
        <taxon>Fabales</taxon>
        <taxon>Fabaceae</taxon>
        <taxon>Papilionoideae</taxon>
        <taxon>50 kb inversion clade</taxon>
        <taxon>NPAAA clade</taxon>
        <taxon>Hologalegina</taxon>
        <taxon>IRL clade</taxon>
        <taxon>Trifolieae</taxon>
        <taxon>Trifolium</taxon>
    </lineage>
</organism>
<dbReference type="Proteomes" id="UP000265520">
    <property type="component" value="Unassembled WGS sequence"/>
</dbReference>